<dbReference type="Proteomes" id="UP000432209">
    <property type="component" value="Unassembled WGS sequence"/>
</dbReference>
<keyword evidence="1" id="KW-0812">Transmembrane</keyword>
<organism evidence="2 3">
    <name type="scientific">Gluconobacter aidae</name>
    <dbReference type="NCBI Taxonomy" id="2662454"/>
    <lineage>
        <taxon>Bacteria</taxon>
        <taxon>Pseudomonadati</taxon>
        <taxon>Pseudomonadota</taxon>
        <taxon>Alphaproteobacteria</taxon>
        <taxon>Acetobacterales</taxon>
        <taxon>Acetobacteraceae</taxon>
        <taxon>Gluconobacter</taxon>
    </lineage>
</organism>
<gene>
    <name evidence="2" type="ORF">GFJ39_09180</name>
</gene>
<feature type="transmembrane region" description="Helical" evidence="1">
    <location>
        <begin position="6"/>
        <end position="25"/>
    </location>
</feature>
<dbReference type="RefSeq" id="WP_153431037.1">
    <property type="nucleotide sequence ID" value="NZ_WIPH01000018.1"/>
</dbReference>
<dbReference type="AlphaFoldDB" id="A0A7X1SQJ6"/>
<name>A0A7X1SQJ6_9PROT</name>
<keyword evidence="1" id="KW-1133">Transmembrane helix</keyword>
<protein>
    <submittedName>
        <fullName evidence="2">Uncharacterized protein</fullName>
    </submittedName>
</protein>
<dbReference type="EMBL" id="WIPH01000018">
    <property type="protein sequence ID" value="MQR99364.1"/>
    <property type="molecule type" value="Genomic_DNA"/>
</dbReference>
<evidence type="ECO:0000313" key="2">
    <source>
        <dbReference type="EMBL" id="MQR99364.1"/>
    </source>
</evidence>
<reference evidence="2 3" key="1">
    <citation type="submission" date="2019-10" db="EMBL/GenBank/DDBJ databases">
        <title>Gluconobacter aidae sp. nov., a novel species of acetic acid bacteria isolated in Thailand.</title>
        <authorList>
            <person name="Yukphan P."/>
            <person name="Charoenyingcharoen P."/>
            <person name="Malimas S."/>
            <person name="Muramatsu Y."/>
            <person name="Nakagawa Y."/>
            <person name="Tanasupawat S."/>
            <person name="Yamada Y."/>
        </authorList>
    </citation>
    <scope>NUCLEOTIDE SEQUENCE [LARGE SCALE GENOMIC DNA]</scope>
    <source>
        <strain evidence="2 3">AC10</strain>
    </source>
</reference>
<evidence type="ECO:0000256" key="1">
    <source>
        <dbReference type="SAM" id="Phobius"/>
    </source>
</evidence>
<keyword evidence="3" id="KW-1185">Reference proteome</keyword>
<comment type="caution">
    <text evidence="2">The sequence shown here is derived from an EMBL/GenBank/DDBJ whole genome shotgun (WGS) entry which is preliminary data.</text>
</comment>
<evidence type="ECO:0000313" key="3">
    <source>
        <dbReference type="Proteomes" id="UP000432209"/>
    </source>
</evidence>
<keyword evidence="1" id="KW-0472">Membrane</keyword>
<accession>A0A7X1SQJ6</accession>
<proteinExistence type="predicted"/>
<sequence length="77" mass="7922">MIQYLYIGGGVIALAFVVGLVWFAYRSGRNAASISSAKASTDSANVITEKAEAMAQAQADKPATEDAVLARLDGGTA</sequence>